<reference evidence="1" key="1">
    <citation type="journal article" date="2020" name="Mol. Plant Microbe Interact.">
        <title>Complete genome sequences of four natural Pseudomonas isolates that catabolize a wide range of aromatic compounds relevant to lignin valorization.</title>
        <authorList>
            <person name="Hatmaker E.A."/>
            <person name="Presle G."/>
            <person name="Cannon O."/>
            <person name="Guss A.M."/>
            <person name="Elkins J.G."/>
        </authorList>
    </citation>
    <scope>NUCLEOTIDE SEQUENCE</scope>
    <source>
        <strain evidence="1">583</strain>
    </source>
</reference>
<protein>
    <submittedName>
        <fullName evidence="1">Uncharacterized protein</fullName>
    </submittedName>
</protein>
<evidence type="ECO:0000313" key="1">
    <source>
        <dbReference type="EMBL" id="QND60363.1"/>
    </source>
</evidence>
<organism evidence="1 2">
    <name type="scientific">Mesorhizobium huakuii</name>
    <dbReference type="NCBI Taxonomy" id="28104"/>
    <lineage>
        <taxon>Bacteria</taxon>
        <taxon>Pseudomonadati</taxon>
        <taxon>Pseudomonadota</taxon>
        <taxon>Alphaproteobacteria</taxon>
        <taxon>Hyphomicrobiales</taxon>
        <taxon>Phyllobacteriaceae</taxon>
        <taxon>Mesorhizobium</taxon>
    </lineage>
</organism>
<proteinExistence type="predicted"/>
<name>A0A7G6T0T1_9HYPH</name>
<dbReference type="RefSeq" id="WP_183459219.1">
    <property type="nucleotide sequence ID" value="NZ_CP050296.1"/>
</dbReference>
<evidence type="ECO:0000313" key="2">
    <source>
        <dbReference type="Proteomes" id="UP000515465"/>
    </source>
</evidence>
<accession>A0A7G6T0T1</accession>
<dbReference type="EMBL" id="CP050296">
    <property type="protein sequence ID" value="QND60363.1"/>
    <property type="molecule type" value="Genomic_DNA"/>
</dbReference>
<dbReference type="AlphaFoldDB" id="A0A7G6T0T1"/>
<sequence>MAGEGNVDGIGTGPAHDADLHHVSYHAVTRYVQRILGVEVTLDPTRTPPGSKWESVRTAIAHCEAAGTNLNAVRRQILTPAVLTAIAFKARSFSVGCITVQMANGVIVTISPRSRRSTLGMKIMTRKEERRENARIHRRMVRGFKE</sequence>
<gene>
    <name evidence="1" type="ORF">HB778_30315</name>
</gene>
<dbReference type="Proteomes" id="UP000515465">
    <property type="component" value="Chromosome"/>
</dbReference>